<feature type="domain" description="DNA helicase Pif1-like DEAD-box helicase" evidence="2">
    <location>
        <begin position="5"/>
        <end position="78"/>
    </location>
</feature>
<keyword evidence="1" id="KW-0067">ATP-binding</keyword>
<dbReference type="GO" id="GO:0043139">
    <property type="term" value="F:5'-3' DNA helicase activity"/>
    <property type="evidence" value="ECO:0007669"/>
    <property type="project" value="UniProtKB-EC"/>
</dbReference>
<dbReference type="InterPro" id="IPR027417">
    <property type="entry name" value="P-loop_NTPase"/>
</dbReference>
<dbReference type="GO" id="GO:0006310">
    <property type="term" value="P:DNA recombination"/>
    <property type="evidence" value="ECO:0007669"/>
    <property type="project" value="UniProtKB-KW"/>
</dbReference>
<dbReference type="PANTHER" id="PTHR10492">
    <property type="match status" value="1"/>
</dbReference>
<comment type="similarity">
    <text evidence="1">Belongs to the helicase family.</text>
</comment>
<keyword evidence="4" id="KW-1185">Reference proteome</keyword>
<reference evidence="3 4" key="1">
    <citation type="submission" date="2015-09" db="EMBL/GenBank/DDBJ databases">
        <title>Draft genome of the parasitic nematode Teladorsagia circumcincta isolate WARC Sus (inbred).</title>
        <authorList>
            <person name="Mitreva M."/>
        </authorList>
    </citation>
    <scope>NUCLEOTIDE SEQUENCE [LARGE SCALE GENOMIC DNA]</scope>
    <source>
        <strain evidence="3 4">S</strain>
    </source>
</reference>
<sequence>MEMSCGGKTIVVGGDFRQVLPVIEKGRQEVMANACVKQSLLWQHFVTYHLSTDMRATPLVLWARMLLEIGEGKYQENENVELPPTFSSTVDLISDISGGVTTVDNITHLAEKAIPAPRNIHVAQWHPDLLSTIVVSMFLDADLLSEAEKVDVKKSKYFLIPRTGNYTNKGLPFPLCRRQFPVRLDFVITISKA</sequence>
<comment type="cofactor">
    <cofactor evidence="1">
        <name>Mg(2+)</name>
        <dbReference type="ChEBI" id="CHEBI:18420"/>
    </cofactor>
</comment>
<dbReference type="OrthoDB" id="10056572at2759"/>
<dbReference type="GO" id="GO:0005524">
    <property type="term" value="F:ATP binding"/>
    <property type="evidence" value="ECO:0007669"/>
    <property type="project" value="UniProtKB-KW"/>
</dbReference>
<comment type="catalytic activity">
    <reaction evidence="1">
        <text>ATP + H2O = ADP + phosphate + H(+)</text>
        <dbReference type="Rhea" id="RHEA:13065"/>
        <dbReference type="ChEBI" id="CHEBI:15377"/>
        <dbReference type="ChEBI" id="CHEBI:15378"/>
        <dbReference type="ChEBI" id="CHEBI:30616"/>
        <dbReference type="ChEBI" id="CHEBI:43474"/>
        <dbReference type="ChEBI" id="CHEBI:456216"/>
        <dbReference type="EC" id="5.6.2.3"/>
    </reaction>
</comment>
<evidence type="ECO:0000259" key="2">
    <source>
        <dbReference type="Pfam" id="PF05970"/>
    </source>
</evidence>
<dbReference type="PANTHER" id="PTHR10492:SF57">
    <property type="entry name" value="ATP-DEPENDENT DNA HELICASE"/>
    <property type="match status" value="1"/>
</dbReference>
<dbReference type="GO" id="GO:0000723">
    <property type="term" value="P:telomere maintenance"/>
    <property type="evidence" value="ECO:0007669"/>
    <property type="project" value="InterPro"/>
</dbReference>
<evidence type="ECO:0000313" key="4">
    <source>
        <dbReference type="Proteomes" id="UP000230423"/>
    </source>
</evidence>
<keyword evidence="1" id="KW-0233">DNA recombination</keyword>
<name>A0A2G9U4X1_TELCI</name>
<dbReference type="AlphaFoldDB" id="A0A2G9U4X1"/>
<accession>A0A2G9U4X1</accession>
<keyword evidence="1" id="KW-0227">DNA damage</keyword>
<dbReference type="SUPFAM" id="SSF52540">
    <property type="entry name" value="P-loop containing nucleoside triphosphate hydrolases"/>
    <property type="match status" value="1"/>
</dbReference>
<organism evidence="3 4">
    <name type="scientific">Teladorsagia circumcincta</name>
    <name type="common">Brown stomach worm</name>
    <name type="synonym">Ostertagia circumcincta</name>
    <dbReference type="NCBI Taxonomy" id="45464"/>
    <lineage>
        <taxon>Eukaryota</taxon>
        <taxon>Metazoa</taxon>
        <taxon>Ecdysozoa</taxon>
        <taxon>Nematoda</taxon>
        <taxon>Chromadorea</taxon>
        <taxon>Rhabditida</taxon>
        <taxon>Rhabditina</taxon>
        <taxon>Rhabditomorpha</taxon>
        <taxon>Strongyloidea</taxon>
        <taxon>Trichostrongylidae</taxon>
        <taxon>Teladorsagia</taxon>
    </lineage>
</organism>
<keyword evidence="1" id="KW-0547">Nucleotide-binding</keyword>
<dbReference type="Pfam" id="PF05970">
    <property type="entry name" value="PIF1"/>
    <property type="match status" value="1"/>
</dbReference>
<protein>
    <recommendedName>
        <fullName evidence="1">ATP-dependent DNA helicase</fullName>
        <ecNumber evidence="1">5.6.2.3</ecNumber>
    </recommendedName>
</protein>
<dbReference type="GO" id="GO:0006281">
    <property type="term" value="P:DNA repair"/>
    <property type="evidence" value="ECO:0007669"/>
    <property type="project" value="UniProtKB-KW"/>
</dbReference>
<dbReference type="GO" id="GO:0016887">
    <property type="term" value="F:ATP hydrolysis activity"/>
    <property type="evidence" value="ECO:0007669"/>
    <property type="project" value="RHEA"/>
</dbReference>
<keyword evidence="1" id="KW-0234">DNA repair</keyword>
<evidence type="ECO:0000256" key="1">
    <source>
        <dbReference type="RuleBase" id="RU363044"/>
    </source>
</evidence>
<gene>
    <name evidence="3" type="ORF">TELCIR_13012</name>
</gene>
<dbReference type="InterPro" id="IPR010285">
    <property type="entry name" value="DNA_helicase_pif1-like_DEAD"/>
</dbReference>
<dbReference type="EC" id="5.6.2.3" evidence="1"/>
<proteinExistence type="inferred from homology"/>
<dbReference type="EMBL" id="KZ349098">
    <property type="protein sequence ID" value="PIO65326.1"/>
    <property type="molecule type" value="Genomic_DNA"/>
</dbReference>
<keyword evidence="1" id="KW-0378">Hydrolase</keyword>
<evidence type="ECO:0000313" key="3">
    <source>
        <dbReference type="EMBL" id="PIO65326.1"/>
    </source>
</evidence>
<dbReference type="Proteomes" id="UP000230423">
    <property type="component" value="Unassembled WGS sequence"/>
</dbReference>
<keyword evidence="1" id="KW-0347">Helicase</keyword>